<gene>
    <name evidence="2" type="ORF">GCM10017083_49720</name>
</gene>
<dbReference type="AlphaFoldDB" id="A0A918XWL8"/>
<evidence type="ECO:0000313" key="3">
    <source>
        <dbReference type="Proteomes" id="UP000630353"/>
    </source>
</evidence>
<keyword evidence="1" id="KW-0812">Transmembrane</keyword>
<feature type="transmembrane region" description="Helical" evidence="1">
    <location>
        <begin position="6"/>
        <end position="25"/>
    </location>
</feature>
<comment type="caution">
    <text evidence="2">The sequence shown here is derived from an EMBL/GenBank/DDBJ whole genome shotgun (WGS) entry which is preliminary data.</text>
</comment>
<name>A0A918XWL8_9PROT</name>
<protein>
    <submittedName>
        <fullName evidence="2">Uncharacterized protein</fullName>
    </submittedName>
</protein>
<evidence type="ECO:0000313" key="2">
    <source>
        <dbReference type="EMBL" id="GHD61826.1"/>
    </source>
</evidence>
<keyword evidence="1" id="KW-0472">Membrane</keyword>
<proteinExistence type="predicted"/>
<feature type="transmembrane region" description="Helical" evidence="1">
    <location>
        <begin position="37"/>
        <end position="60"/>
    </location>
</feature>
<keyword evidence="3" id="KW-1185">Reference proteome</keyword>
<dbReference type="Proteomes" id="UP000630353">
    <property type="component" value="Unassembled WGS sequence"/>
</dbReference>
<dbReference type="EMBL" id="BMZS01000013">
    <property type="protein sequence ID" value="GHD61826.1"/>
    <property type="molecule type" value="Genomic_DNA"/>
</dbReference>
<organism evidence="2 3">
    <name type="scientific">Thalassobaculum fulvum</name>
    <dbReference type="NCBI Taxonomy" id="1633335"/>
    <lineage>
        <taxon>Bacteria</taxon>
        <taxon>Pseudomonadati</taxon>
        <taxon>Pseudomonadota</taxon>
        <taxon>Alphaproteobacteria</taxon>
        <taxon>Rhodospirillales</taxon>
        <taxon>Thalassobaculaceae</taxon>
        <taxon>Thalassobaculum</taxon>
    </lineage>
</organism>
<reference evidence="2" key="1">
    <citation type="journal article" date="2014" name="Int. J. Syst. Evol. Microbiol.">
        <title>Complete genome sequence of Corynebacterium casei LMG S-19264T (=DSM 44701T), isolated from a smear-ripened cheese.</title>
        <authorList>
            <consortium name="US DOE Joint Genome Institute (JGI-PGF)"/>
            <person name="Walter F."/>
            <person name="Albersmeier A."/>
            <person name="Kalinowski J."/>
            <person name="Ruckert C."/>
        </authorList>
    </citation>
    <scope>NUCLEOTIDE SEQUENCE</scope>
    <source>
        <strain evidence="2">KCTC 42651</strain>
    </source>
</reference>
<evidence type="ECO:0000256" key="1">
    <source>
        <dbReference type="SAM" id="Phobius"/>
    </source>
</evidence>
<dbReference type="RefSeq" id="WP_189994797.1">
    <property type="nucleotide sequence ID" value="NZ_BMZS01000013.1"/>
</dbReference>
<reference evidence="2" key="2">
    <citation type="submission" date="2020-09" db="EMBL/GenBank/DDBJ databases">
        <authorList>
            <person name="Sun Q."/>
            <person name="Kim S."/>
        </authorList>
    </citation>
    <scope>NUCLEOTIDE SEQUENCE</scope>
    <source>
        <strain evidence="2">KCTC 42651</strain>
    </source>
</reference>
<keyword evidence="1" id="KW-1133">Transmembrane helix</keyword>
<sequence length="65" mass="6843">MNVLEFVEGGGLLIVCALLIAFAIARSKGAGGEWPRGILPTNFLVLMIIGTGFFGIATFIHSFSS</sequence>
<accession>A0A918XWL8</accession>